<dbReference type="Gene3D" id="1.10.8.10">
    <property type="entry name" value="DNA helicase RuvA subunit, C-terminal domain"/>
    <property type="match status" value="1"/>
</dbReference>
<evidence type="ECO:0000313" key="5">
    <source>
        <dbReference type="EMBL" id="GAA3954892.1"/>
    </source>
</evidence>
<gene>
    <name evidence="5" type="primary">prmB</name>
    <name evidence="5" type="ORF">GCM10022278_11880</name>
</gene>
<keyword evidence="5" id="KW-0687">Ribonucleoprotein</keyword>
<keyword evidence="6" id="KW-1185">Reference proteome</keyword>
<keyword evidence="2" id="KW-0808">Transferase</keyword>
<dbReference type="CDD" id="cd02440">
    <property type="entry name" value="AdoMet_MTases"/>
    <property type="match status" value="1"/>
</dbReference>
<reference evidence="6" key="1">
    <citation type="journal article" date="2019" name="Int. J. Syst. Evol. Microbiol.">
        <title>The Global Catalogue of Microorganisms (GCM) 10K type strain sequencing project: providing services to taxonomists for standard genome sequencing and annotation.</title>
        <authorList>
            <consortium name="The Broad Institute Genomics Platform"/>
            <consortium name="The Broad Institute Genome Sequencing Center for Infectious Disease"/>
            <person name="Wu L."/>
            <person name="Ma J."/>
        </authorList>
    </citation>
    <scope>NUCLEOTIDE SEQUENCE [LARGE SCALE GENOMIC DNA]</scope>
    <source>
        <strain evidence="6">JCM 17555</strain>
    </source>
</reference>
<dbReference type="NCBIfam" id="TIGR03533">
    <property type="entry name" value="L3_gln_methyl"/>
    <property type="match status" value="1"/>
</dbReference>
<dbReference type="GO" id="GO:0005840">
    <property type="term" value="C:ribosome"/>
    <property type="evidence" value="ECO:0007669"/>
    <property type="project" value="UniProtKB-KW"/>
</dbReference>
<evidence type="ECO:0000313" key="6">
    <source>
        <dbReference type="Proteomes" id="UP001501337"/>
    </source>
</evidence>
<evidence type="ECO:0000256" key="3">
    <source>
        <dbReference type="ARBA" id="ARBA00022691"/>
    </source>
</evidence>
<keyword evidence="3" id="KW-0949">S-adenosyl-L-methionine</keyword>
<dbReference type="RefSeq" id="WP_344804299.1">
    <property type="nucleotide sequence ID" value="NZ_BAABBO010000007.1"/>
</dbReference>
<name>A0ABP7NVG0_9GAMM</name>
<dbReference type="SUPFAM" id="SSF53335">
    <property type="entry name" value="S-adenosyl-L-methionine-dependent methyltransferases"/>
    <property type="match status" value="1"/>
</dbReference>
<accession>A0ABP7NVG0</accession>
<dbReference type="PANTHER" id="PTHR47806">
    <property type="entry name" value="50S RIBOSOMAL PROTEIN L3 GLUTAMINE METHYLTRANSFERASE"/>
    <property type="match status" value="1"/>
</dbReference>
<dbReference type="Gene3D" id="3.40.50.150">
    <property type="entry name" value="Vaccinia Virus protein VP39"/>
    <property type="match status" value="1"/>
</dbReference>
<dbReference type="InterPro" id="IPR029063">
    <property type="entry name" value="SAM-dependent_MTases_sf"/>
</dbReference>
<sequence>MTEIVHLEAADLEAMARVRDWVRLSCSLFRQHDVHFGHGTDNVWDEAIRLVFGALHLPAEGDDRLLDATLLFSERLHLLDLLRRRVEAREPVPYLLGEGWFMGLPFHIDSNVLIPRSHLGELLANELEPWVGGQVPGHILDLCCGSGCIGVAAAMTFPDAVVVLSDISQPALALAKRNVERYSLTDAHVIHSDLFENLGDYRGQFDVILCNPPYVDAEDMADLPPEYAHEPELALASGEDGLDFTRRLLREAPEYLSADGILVCEIGNSLPRLLEAFPKLSLVIPELEASPEDERGTEGVFIVSREQLLNFEG</sequence>
<dbReference type="Proteomes" id="UP001501337">
    <property type="component" value="Unassembled WGS sequence"/>
</dbReference>
<dbReference type="InterPro" id="IPR002052">
    <property type="entry name" value="DNA_methylase_N6_adenine_CS"/>
</dbReference>
<dbReference type="EMBL" id="BAABBO010000007">
    <property type="protein sequence ID" value="GAA3954892.1"/>
    <property type="molecule type" value="Genomic_DNA"/>
</dbReference>
<feature type="domain" description="Methyltransferase small" evidence="4">
    <location>
        <begin position="135"/>
        <end position="219"/>
    </location>
</feature>
<keyword evidence="5" id="KW-0689">Ribosomal protein</keyword>
<organism evidence="5 6">
    <name type="scientific">Allohahella marinimesophila</name>
    <dbReference type="NCBI Taxonomy" id="1054972"/>
    <lineage>
        <taxon>Bacteria</taxon>
        <taxon>Pseudomonadati</taxon>
        <taxon>Pseudomonadota</taxon>
        <taxon>Gammaproteobacteria</taxon>
        <taxon>Oceanospirillales</taxon>
        <taxon>Hahellaceae</taxon>
        <taxon>Allohahella</taxon>
    </lineage>
</organism>
<proteinExistence type="predicted"/>
<dbReference type="InterPro" id="IPR004556">
    <property type="entry name" value="HemK-like"/>
</dbReference>
<evidence type="ECO:0000256" key="2">
    <source>
        <dbReference type="ARBA" id="ARBA00022679"/>
    </source>
</evidence>
<dbReference type="NCBIfam" id="TIGR00536">
    <property type="entry name" value="hemK_fam"/>
    <property type="match status" value="1"/>
</dbReference>
<dbReference type="InterPro" id="IPR007848">
    <property type="entry name" value="Small_mtfrase_dom"/>
</dbReference>
<dbReference type="GO" id="GO:0008168">
    <property type="term" value="F:methyltransferase activity"/>
    <property type="evidence" value="ECO:0007669"/>
    <property type="project" value="UniProtKB-KW"/>
</dbReference>
<keyword evidence="1 5" id="KW-0489">Methyltransferase</keyword>
<dbReference type="PANTHER" id="PTHR47806:SF1">
    <property type="entry name" value="RIBOSOMAL PROTEIN UL3 GLUTAMINE METHYLTRANSFERASE"/>
    <property type="match status" value="1"/>
</dbReference>
<evidence type="ECO:0000256" key="1">
    <source>
        <dbReference type="ARBA" id="ARBA00022603"/>
    </source>
</evidence>
<protein>
    <submittedName>
        <fullName evidence="5">50S ribosomal protein L3 N(5)-glutamine methyltransferase</fullName>
    </submittedName>
</protein>
<evidence type="ECO:0000259" key="4">
    <source>
        <dbReference type="Pfam" id="PF05175"/>
    </source>
</evidence>
<dbReference type="GO" id="GO:0032259">
    <property type="term" value="P:methylation"/>
    <property type="evidence" value="ECO:0007669"/>
    <property type="project" value="UniProtKB-KW"/>
</dbReference>
<dbReference type="InterPro" id="IPR017127">
    <property type="entry name" value="Ribosome_uL3_MTase"/>
</dbReference>
<dbReference type="Pfam" id="PF05175">
    <property type="entry name" value="MTS"/>
    <property type="match status" value="1"/>
</dbReference>
<dbReference type="PROSITE" id="PS00092">
    <property type="entry name" value="N6_MTASE"/>
    <property type="match status" value="1"/>
</dbReference>
<dbReference type="PIRSF" id="PIRSF037167">
    <property type="entry name" value="Mtase_YfcB_prd"/>
    <property type="match status" value="1"/>
</dbReference>
<comment type="caution">
    <text evidence="5">The sequence shown here is derived from an EMBL/GenBank/DDBJ whole genome shotgun (WGS) entry which is preliminary data.</text>
</comment>